<dbReference type="InterPro" id="IPR026700">
    <property type="entry name" value="CCDC142"/>
</dbReference>
<dbReference type="PANTHER" id="PTHR21436:SF2">
    <property type="entry name" value="COILED-COIL DOMAIN-CONTAINING PROTEIN 142"/>
    <property type="match status" value="1"/>
</dbReference>
<dbReference type="InterPro" id="IPR055350">
    <property type="entry name" value="CCDC142_C"/>
</dbReference>
<protein>
    <recommendedName>
        <fullName evidence="1">Coiled-coil protein 142 C-terminal domain-containing protein</fullName>
    </recommendedName>
</protein>
<evidence type="ECO:0000313" key="3">
    <source>
        <dbReference type="Proteomes" id="UP000092444"/>
    </source>
</evidence>
<dbReference type="PANTHER" id="PTHR21436">
    <property type="entry name" value="COILED-COIL DOMAIN-CONTAINING PROTEIN 142"/>
    <property type="match status" value="1"/>
</dbReference>
<name>A0A1B0G7Y2_GLOMM</name>
<keyword evidence="3" id="KW-1185">Reference proteome</keyword>
<accession>A0A1B0G7Y2</accession>
<dbReference type="EnsemblMetazoa" id="GMOY009421-RA">
    <property type="protein sequence ID" value="GMOY009421-PA"/>
    <property type="gene ID" value="GMOY009421"/>
</dbReference>
<dbReference type="AlphaFoldDB" id="A0A1B0G7Y2"/>
<dbReference type="Proteomes" id="UP000092444">
    <property type="component" value="Unassembled WGS sequence"/>
</dbReference>
<dbReference type="PhylomeDB" id="A0A1B0G7Y2"/>
<evidence type="ECO:0000313" key="2">
    <source>
        <dbReference type="EnsemblMetazoa" id="GMOY009421-PA"/>
    </source>
</evidence>
<organism evidence="2 3">
    <name type="scientific">Glossina morsitans morsitans</name>
    <name type="common">Savannah tsetse fly</name>
    <dbReference type="NCBI Taxonomy" id="37546"/>
    <lineage>
        <taxon>Eukaryota</taxon>
        <taxon>Metazoa</taxon>
        <taxon>Ecdysozoa</taxon>
        <taxon>Arthropoda</taxon>
        <taxon>Hexapoda</taxon>
        <taxon>Insecta</taxon>
        <taxon>Pterygota</taxon>
        <taxon>Neoptera</taxon>
        <taxon>Endopterygota</taxon>
        <taxon>Diptera</taxon>
        <taxon>Brachycera</taxon>
        <taxon>Muscomorpha</taxon>
        <taxon>Hippoboscoidea</taxon>
        <taxon>Glossinidae</taxon>
        <taxon>Glossina</taxon>
    </lineage>
</organism>
<dbReference type="Pfam" id="PF14923">
    <property type="entry name" value="CCDC142"/>
    <property type="match status" value="1"/>
</dbReference>
<proteinExistence type="predicted"/>
<dbReference type="EMBL" id="CCAG010010577">
    <property type="status" value="NOT_ANNOTATED_CDS"/>
    <property type="molecule type" value="Genomic_DNA"/>
</dbReference>
<evidence type="ECO:0000259" key="1">
    <source>
        <dbReference type="Pfam" id="PF14923"/>
    </source>
</evidence>
<sequence length="787" mass="91764">MSTTPKWYCRNKSQPMHMFAELTKLGQDLRRITKRLVIDVKDTLLDECEQIVDQYWSLKDNATNKDFQSLSKKIKRSPYNTLLMHKFHVITELNDRRFCQLTFVLKKTDTLLDECEQIVDQYWSLKDNTMNKDFQSLSKKIKRSPYNTLLMHKFHVITELNDRRFCQLTFVLKKTLNFLLRKSLQSEVWMNWALQITELYNKCRKPLVDSTENGSPKLPDEQMNANICSNMYPALLLPYKRVDFACVLQEAWRDTNESNCSSLEILRILTLNLTSDGDFQQFYTEQTNRDYSALTLTPEPGSSSTKGSSAIHMRSKHIEYFLHNERSFVKQFIEKAYDISPTIFGQASNENLHEFVLQGMRLMWSYVGIILDHIILWWIDTPISCYSLAHVNSIRKWLFMQNVNDVPEPIYSTLQGVAEILTNFVSNNLWDRLFRLTLMTASANEHNVEQFLDSHNTSPTNNFGTNTGTVWIAIFNNLIDLSNNYFHSDDVSNSSLLPVAEQIPILHRIDHTVHCLRIWVKEESKKLCGKWKMHRYFQIHEHDVRLCLKLFEKFKLPKLTADLSDILMLVCVALRTKLICEVNKTTEECVQILSDICRLLSLANFTLCFPPTVYWQKASFDNDKKSDYVGYVLDQIYLPCIKATKDISILKLILKLICEAWLDFIYQRQIRFSVNGAVRLLNDFDEVREWLLSCPLLDAEHLEKLSNHEVLRMCKGVGKILLRKPEDIISIAQTPKFEKRIGDSAANAQDTQLPSEMFVSNQKHWLQLRASKSSITFLPFCCKDSSI</sequence>
<dbReference type="EMBL" id="CCAG010010576">
    <property type="status" value="NOT_ANNOTATED_CDS"/>
    <property type="molecule type" value="Genomic_DNA"/>
</dbReference>
<feature type="domain" description="Coiled-coil protein 142 C-terminal" evidence="1">
    <location>
        <begin position="362"/>
        <end position="726"/>
    </location>
</feature>
<dbReference type="EMBL" id="CCAG010010575">
    <property type="status" value="NOT_ANNOTATED_CDS"/>
    <property type="molecule type" value="Genomic_DNA"/>
</dbReference>
<dbReference type="VEuPathDB" id="VectorBase:GMOY009421"/>
<reference evidence="2" key="1">
    <citation type="submission" date="2020-05" db="UniProtKB">
        <authorList>
            <consortium name="EnsemblMetazoa"/>
        </authorList>
    </citation>
    <scope>IDENTIFICATION</scope>
    <source>
        <strain evidence="2">Yale</strain>
    </source>
</reference>
<dbReference type="STRING" id="37546.A0A1B0G7Y2"/>